<proteinExistence type="predicted"/>
<gene>
    <name evidence="1" type="ORF">FEQ00_02788</name>
</gene>
<evidence type="ECO:0000313" key="2">
    <source>
        <dbReference type="Proteomes" id="UP001248067"/>
    </source>
</evidence>
<dbReference type="Proteomes" id="UP001248067">
    <property type="component" value="Unassembled WGS sequence"/>
</dbReference>
<comment type="caution">
    <text evidence="1">The sequence shown here is derived from an EMBL/GenBank/DDBJ whole genome shotgun (WGS) entry which is preliminary data.</text>
</comment>
<protein>
    <submittedName>
        <fullName evidence="1">Uncharacterized protein</fullName>
    </submittedName>
</protein>
<keyword evidence="2" id="KW-1185">Reference proteome</keyword>
<evidence type="ECO:0000313" key="1">
    <source>
        <dbReference type="EMBL" id="MDR8754365.1"/>
    </source>
</evidence>
<sequence length="80" mass="8732">MAQTPDLERAHRLRGSGGEWAKVFAGAYSAEPADFRGLEGLSPFRLFIWPTHLIPDPPAGAAVPCQNSVWSRKPVTIAFL</sequence>
<accession>A0ABU2E3F6</accession>
<dbReference type="EMBL" id="VJSY01000018">
    <property type="protein sequence ID" value="MDR8754365.1"/>
    <property type="molecule type" value="Genomic_DNA"/>
</dbReference>
<name>A0ABU2E3F6_9BURK</name>
<reference evidence="1 2" key="1">
    <citation type="submission" date="2019-06" db="EMBL/GenBank/DDBJ databases">
        <title>Evolution of Burkholderia multivorans in the lungs of Cystic Fibrosis patients.</title>
        <authorList>
            <person name="Moreira L.M."/>
        </authorList>
    </citation>
    <scope>NUCLEOTIDE SEQUENCE [LARGE SCALE GENOMIC DNA]</scope>
    <source>
        <strain evidence="1 2">VC13239</strain>
    </source>
</reference>
<organism evidence="1 2">
    <name type="scientific">Burkholderia pseudomultivorans</name>
    <dbReference type="NCBI Taxonomy" id="1207504"/>
    <lineage>
        <taxon>Bacteria</taxon>
        <taxon>Pseudomonadati</taxon>
        <taxon>Pseudomonadota</taxon>
        <taxon>Betaproteobacteria</taxon>
        <taxon>Burkholderiales</taxon>
        <taxon>Burkholderiaceae</taxon>
        <taxon>Burkholderia</taxon>
        <taxon>Burkholderia cepacia complex</taxon>
    </lineage>
</organism>